<dbReference type="InterPro" id="IPR036865">
    <property type="entry name" value="CRAL-TRIO_dom_sf"/>
</dbReference>
<feature type="domain" description="CRAL-TRIO" evidence="1">
    <location>
        <begin position="133"/>
        <end position="326"/>
    </location>
</feature>
<dbReference type="PANTHER" id="PTHR45657">
    <property type="entry name" value="CRAL-TRIO DOMAIN-CONTAINING PROTEIN YKL091C-RELATED"/>
    <property type="match status" value="1"/>
</dbReference>
<gene>
    <name evidence="2" type="ORF">ABL78_3415</name>
</gene>
<reference evidence="2 3" key="1">
    <citation type="journal article" date="2015" name="PLoS Pathog.">
        <title>Leptomonas seymouri: Adaptations to the Dixenous Life Cycle Analyzed by Genome Sequencing, Transcriptome Profiling and Co-infection with Leishmania donovani.</title>
        <authorList>
            <person name="Kraeva N."/>
            <person name="Butenko A."/>
            <person name="Hlavacova J."/>
            <person name="Kostygov A."/>
            <person name="Myskova J."/>
            <person name="Grybchuk D."/>
            <person name="Lestinova T."/>
            <person name="Votypka J."/>
            <person name="Volf P."/>
            <person name="Opperdoes F."/>
            <person name="Flegontov P."/>
            <person name="Lukes J."/>
            <person name="Yurchenko V."/>
        </authorList>
    </citation>
    <scope>NUCLEOTIDE SEQUENCE [LARGE SCALE GENOMIC DNA]</scope>
    <source>
        <strain evidence="2 3">ATCC 30220</strain>
    </source>
</reference>
<dbReference type="Gene3D" id="2.60.120.680">
    <property type="entry name" value="GOLD domain"/>
    <property type="match status" value="1"/>
</dbReference>
<dbReference type="SUPFAM" id="SSF52087">
    <property type="entry name" value="CRAL/TRIO domain"/>
    <property type="match status" value="1"/>
</dbReference>
<dbReference type="SUPFAM" id="SSF101576">
    <property type="entry name" value="Supernatant protein factor (SPF), C-terminal domain"/>
    <property type="match status" value="1"/>
</dbReference>
<dbReference type="AlphaFoldDB" id="A0A0N1PCS4"/>
<dbReference type="EMBL" id="LJSK01000085">
    <property type="protein sequence ID" value="KPI87504.1"/>
    <property type="molecule type" value="Genomic_DNA"/>
</dbReference>
<evidence type="ECO:0000259" key="1">
    <source>
        <dbReference type="PROSITE" id="PS50191"/>
    </source>
</evidence>
<dbReference type="OMA" id="MIWKPAI"/>
<dbReference type="Pfam" id="PF00650">
    <property type="entry name" value="CRAL_TRIO"/>
    <property type="match status" value="1"/>
</dbReference>
<dbReference type="InterPro" id="IPR036273">
    <property type="entry name" value="CRAL/TRIO_N_dom_sf"/>
</dbReference>
<sequence>MSSVTPPQHRRYVDLTPDKEQKISELVQLMQQTYDPLPEQLQVLLRYAPTSSDAPTPHNTMRHYCYCPLISRKWDVQKAFEMLKENVEYRRQCKLDERSELPTTISLRGWDQMEVVRALGKEPRLTNQRADNIVETLGRYFPCGLHRWDKHGQPVFYVMLGSIVEETLLKKLKQMANIGQTSEDVVWEMIQHLIGAGEWLAYFQQMQYDAGKLKVDASEGLIRATTIVIDMKGFGYAMVWKPAIDLAVSCLKKLLHYYAECVHQILVVNAPPMLSFVYRIIRFAVPATIQAKVRIAVPEASLSLLKEYVDEAFIPDHLGGQCHCDGGCFKDYNPTSQGALTAIEEHQYGGVITDDIALRAGAAHRKCFVLRQQETVVWDFVSASGHDIAFTTFFVPSSQCVGVDLERADVGSLESYVVSKANPSEGSDEYTAAADGTLVLVWDNKQSWVTTKHLQMKVFKQQTSA</sequence>
<dbReference type="InterPro" id="IPR051026">
    <property type="entry name" value="PI/PC_transfer"/>
</dbReference>
<dbReference type="PANTHER" id="PTHR45657:SF1">
    <property type="entry name" value="CRAL-TRIO DOMAIN-CONTAINING PROTEIN YKL091C-RELATED"/>
    <property type="match status" value="1"/>
</dbReference>
<dbReference type="Gene3D" id="3.40.525.10">
    <property type="entry name" value="CRAL-TRIO lipid binding domain"/>
    <property type="match status" value="1"/>
</dbReference>
<protein>
    <recommendedName>
        <fullName evidence="1">CRAL-TRIO domain-containing protein</fullName>
    </recommendedName>
</protein>
<dbReference type="SUPFAM" id="SSF46938">
    <property type="entry name" value="CRAL/TRIO N-terminal domain"/>
    <property type="match status" value="1"/>
</dbReference>
<name>A0A0N1PCS4_LEPSE</name>
<evidence type="ECO:0000313" key="2">
    <source>
        <dbReference type="EMBL" id="KPI87504.1"/>
    </source>
</evidence>
<keyword evidence="3" id="KW-1185">Reference proteome</keyword>
<dbReference type="VEuPathDB" id="TriTrypDB:Lsey_0085_0110"/>
<accession>A0A0N1PCS4</accession>
<dbReference type="CDD" id="cd00170">
    <property type="entry name" value="SEC14"/>
    <property type="match status" value="1"/>
</dbReference>
<comment type="caution">
    <text evidence="2">The sequence shown here is derived from an EMBL/GenBank/DDBJ whole genome shotgun (WGS) entry which is preliminary data.</text>
</comment>
<organism evidence="2 3">
    <name type="scientific">Leptomonas seymouri</name>
    <dbReference type="NCBI Taxonomy" id="5684"/>
    <lineage>
        <taxon>Eukaryota</taxon>
        <taxon>Discoba</taxon>
        <taxon>Euglenozoa</taxon>
        <taxon>Kinetoplastea</taxon>
        <taxon>Metakinetoplastina</taxon>
        <taxon>Trypanosomatida</taxon>
        <taxon>Trypanosomatidae</taxon>
        <taxon>Leishmaniinae</taxon>
        <taxon>Leptomonas</taxon>
    </lineage>
</organism>
<dbReference type="OrthoDB" id="1434354at2759"/>
<dbReference type="InterPro" id="IPR036598">
    <property type="entry name" value="GOLD_dom_sf"/>
</dbReference>
<dbReference type="InterPro" id="IPR001251">
    <property type="entry name" value="CRAL-TRIO_dom"/>
</dbReference>
<dbReference type="Proteomes" id="UP000038009">
    <property type="component" value="Unassembled WGS sequence"/>
</dbReference>
<proteinExistence type="predicted"/>
<dbReference type="SMART" id="SM00516">
    <property type="entry name" value="SEC14"/>
    <property type="match status" value="1"/>
</dbReference>
<evidence type="ECO:0000313" key="3">
    <source>
        <dbReference type="Proteomes" id="UP000038009"/>
    </source>
</evidence>
<dbReference type="PROSITE" id="PS50191">
    <property type="entry name" value="CRAL_TRIO"/>
    <property type="match status" value="1"/>
</dbReference>